<dbReference type="Proteomes" id="UP000316621">
    <property type="component" value="Chromosome 5"/>
</dbReference>
<reference evidence="2 3" key="1">
    <citation type="journal article" date="2018" name="Science">
        <title>The opium poppy genome and morphinan production.</title>
        <authorList>
            <person name="Guo L."/>
            <person name="Winzer T."/>
            <person name="Yang X."/>
            <person name="Li Y."/>
            <person name="Ning Z."/>
            <person name="He Z."/>
            <person name="Teodor R."/>
            <person name="Lu Y."/>
            <person name="Bowser T.A."/>
            <person name="Graham I.A."/>
            <person name="Ye K."/>
        </authorList>
    </citation>
    <scope>NUCLEOTIDE SEQUENCE [LARGE SCALE GENOMIC DNA]</scope>
    <source>
        <strain evidence="3">cv. HN1</strain>
        <tissue evidence="2">Leaves</tissue>
    </source>
</reference>
<dbReference type="Gramene" id="RZC60095">
    <property type="protein sequence ID" value="RZC60095"/>
    <property type="gene ID" value="C5167_021856"/>
</dbReference>
<accession>A0A4Y7JK96</accession>
<feature type="region of interest" description="Disordered" evidence="1">
    <location>
        <begin position="143"/>
        <end position="167"/>
    </location>
</feature>
<keyword evidence="3" id="KW-1185">Reference proteome</keyword>
<dbReference type="AlphaFoldDB" id="A0A4Y7JK96"/>
<sequence length="167" mass="18400">MLNNSKEFVLRSVARSNGGTGTISEAIASISQYGQVMANVRSYEGDLVLSKSYVNQTSSTKAINARIISKKKVMAMATVYRDGAREVVAKEVGDDEEDKENQGFPRLLLRKKSYFREHLERGKESQGSSPAIDMNKLIGNLHSTLFGAPRPAPSHQNLDGEDNVPRK</sequence>
<protein>
    <submittedName>
        <fullName evidence="2">Uncharacterized protein</fullName>
    </submittedName>
</protein>
<dbReference type="OrthoDB" id="1918226at2759"/>
<name>A0A4Y7JK96_PAPSO</name>
<organism evidence="2 3">
    <name type="scientific">Papaver somniferum</name>
    <name type="common">Opium poppy</name>
    <dbReference type="NCBI Taxonomy" id="3469"/>
    <lineage>
        <taxon>Eukaryota</taxon>
        <taxon>Viridiplantae</taxon>
        <taxon>Streptophyta</taxon>
        <taxon>Embryophyta</taxon>
        <taxon>Tracheophyta</taxon>
        <taxon>Spermatophyta</taxon>
        <taxon>Magnoliopsida</taxon>
        <taxon>Ranunculales</taxon>
        <taxon>Papaveraceae</taxon>
        <taxon>Papaveroideae</taxon>
        <taxon>Papaver</taxon>
    </lineage>
</organism>
<dbReference type="EMBL" id="CM010719">
    <property type="protein sequence ID" value="RZC60095.1"/>
    <property type="molecule type" value="Genomic_DNA"/>
</dbReference>
<evidence type="ECO:0000313" key="2">
    <source>
        <dbReference type="EMBL" id="RZC60095.1"/>
    </source>
</evidence>
<evidence type="ECO:0000313" key="3">
    <source>
        <dbReference type="Proteomes" id="UP000316621"/>
    </source>
</evidence>
<evidence type="ECO:0000256" key="1">
    <source>
        <dbReference type="SAM" id="MobiDB-lite"/>
    </source>
</evidence>
<gene>
    <name evidence="2" type="ORF">C5167_021856</name>
</gene>
<proteinExistence type="predicted"/>